<dbReference type="SUPFAM" id="SSF53822">
    <property type="entry name" value="Periplasmic binding protein-like I"/>
    <property type="match status" value="1"/>
</dbReference>
<accession>A0A7Z0E9Q2</accession>
<dbReference type="AlphaFoldDB" id="A0A7Z0E9Q2"/>
<evidence type="ECO:0000259" key="4">
    <source>
        <dbReference type="PROSITE" id="PS50932"/>
    </source>
</evidence>
<evidence type="ECO:0000313" key="6">
    <source>
        <dbReference type="Proteomes" id="UP000560069"/>
    </source>
</evidence>
<keyword evidence="2 5" id="KW-0238">DNA-binding</keyword>
<dbReference type="EMBL" id="JACCFQ010000001">
    <property type="protein sequence ID" value="NYJ16922.1"/>
    <property type="molecule type" value="Genomic_DNA"/>
</dbReference>
<name>A0A7Z0E9Q2_9MICC</name>
<dbReference type="Pfam" id="PF00532">
    <property type="entry name" value="Peripla_BP_1"/>
    <property type="match status" value="1"/>
</dbReference>
<sequence>MTTISDVAALAGVSKATVSRAFTRPDTVAPATTQRVFDASRKLGFVPNSAARQLARGRTGIIALVVPTLNNSFFTPIISGAQERAHELDLQLTVAVHPLSGTEELAAFERLSRQVDGFIVAAPWGTDDILRMAGMFKPLVLVDRETEGMTSVIADTASAFQELASHLLTQGHRHVCYVGGPERSWQDPLRLAAVREAAERGGAQVTALGPFPATFESGLAVSGAIRDCGATAVIPYATAIGLGIQFALLSEGVGKLPVVTSETPVARALGQAQTPVVDVDGEALGRVTVDQLAESIESPAAPARQIRLPVPVHIDPSAESSD</sequence>
<dbReference type="SUPFAM" id="SSF47413">
    <property type="entry name" value="lambda repressor-like DNA-binding domains"/>
    <property type="match status" value="1"/>
</dbReference>
<dbReference type="RefSeq" id="WP_179441755.1">
    <property type="nucleotide sequence ID" value="NZ_BAAALK010000002.1"/>
</dbReference>
<keyword evidence="1" id="KW-0805">Transcription regulation</keyword>
<dbReference type="InterPro" id="IPR010982">
    <property type="entry name" value="Lambda_DNA-bd_dom_sf"/>
</dbReference>
<dbReference type="GO" id="GO:0003700">
    <property type="term" value="F:DNA-binding transcription factor activity"/>
    <property type="evidence" value="ECO:0007669"/>
    <property type="project" value="TreeGrafter"/>
</dbReference>
<evidence type="ECO:0000313" key="5">
    <source>
        <dbReference type="EMBL" id="NYJ16922.1"/>
    </source>
</evidence>
<evidence type="ECO:0000256" key="2">
    <source>
        <dbReference type="ARBA" id="ARBA00023125"/>
    </source>
</evidence>
<protein>
    <submittedName>
        <fullName evidence="5">DNA-binding LacI/PurR family transcriptional regulator</fullName>
    </submittedName>
</protein>
<dbReference type="InterPro" id="IPR001761">
    <property type="entry name" value="Peripla_BP/Lac1_sug-bd_dom"/>
</dbReference>
<evidence type="ECO:0000256" key="3">
    <source>
        <dbReference type="ARBA" id="ARBA00023163"/>
    </source>
</evidence>
<proteinExistence type="predicted"/>
<keyword evidence="3" id="KW-0804">Transcription</keyword>
<dbReference type="PROSITE" id="PS50932">
    <property type="entry name" value="HTH_LACI_2"/>
    <property type="match status" value="1"/>
</dbReference>
<feature type="domain" description="HTH lacI-type" evidence="4">
    <location>
        <begin position="2"/>
        <end position="56"/>
    </location>
</feature>
<dbReference type="PANTHER" id="PTHR30146">
    <property type="entry name" value="LACI-RELATED TRANSCRIPTIONAL REPRESSOR"/>
    <property type="match status" value="1"/>
</dbReference>
<dbReference type="InterPro" id="IPR000843">
    <property type="entry name" value="HTH_LacI"/>
</dbReference>
<reference evidence="5 6" key="1">
    <citation type="submission" date="2020-07" db="EMBL/GenBank/DDBJ databases">
        <title>Sequencing the genomes of 1000 actinobacteria strains.</title>
        <authorList>
            <person name="Klenk H.-P."/>
        </authorList>
    </citation>
    <scope>NUCLEOTIDE SEQUENCE [LARGE SCALE GENOMIC DNA]</scope>
    <source>
        <strain evidence="5 6">DSM 15664</strain>
    </source>
</reference>
<dbReference type="GO" id="GO:0000976">
    <property type="term" value="F:transcription cis-regulatory region binding"/>
    <property type="evidence" value="ECO:0007669"/>
    <property type="project" value="TreeGrafter"/>
</dbReference>
<dbReference type="Gene3D" id="1.10.260.40">
    <property type="entry name" value="lambda repressor-like DNA-binding domains"/>
    <property type="match status" value="1"/>
</dbReference>
<evidence type="ECO:0000256" key="1">
    <source>
        <dbReference type="ARBA" id="ARBA00023015"/>
    </source>
</evidence>
<dbReference type="Gene3D" id="3.40.50.2300">
    <property type="match status" value="2"/>
</dbReference>
<comment type="caution">
    <text evidence="5">The sequence shown here is derived from an EMBL/GenBank/DDBJ whole genome shotgun (WGS) entry which is preliminary data.</text>
</comment>
<dbReference type="CDD" id="cd06267">
    <property type="entry name" value="PBP1_LacI_sugar_binding-like"/>
    <property type="match status" value="1"/>
</dbReference>
<dbReference type="Proteomes" id="UP000560069">
    <property type="component" value="Unassembled WGS sequence"/>
</dbReference>
<keyword evidence="6" id="KW-1185">Reference proteome</keyword>
<gene>
    <name evidence="5" type="ORF">HNR11_001456</name>
</gene>
<dbReference type="PANTHER" id="PTHR30146:SF109">
    <property type="entry name" value="HTH-TYPE TRANSCRIPTIONAL REGULATOR GALS"/>
    <property type="match status" value="1"/>
</dbReference>
<dbReference type="InterPro" id="IPR028082">
    <property type="entry name" value="Peripla_BP_I"/>
</dbReference>
<dbReference type="SMART" id="SM00354">
    <property type="entry name" value="HTH_LACI"/>
    <property type="match status" value="1"/>
</dbReference>
<dbReference type="Pfam" id="PF00356">
    <property type="entry name" value="LacI"/>
    <property type="match status" value="1"/>
</dbReference>
<dbReference type="CDD" id="cd01392">
    <property type="entry name" value="HTH_LacI"/>
    <property type="match status" value="1"/>
</dbReference>
<organism evidence="5 6">
    <name type="scientific">Nesterenkonia sandarakina</name>
    <dbReference type="NCBI Taxonomy" id="272918"/>
    <lineage>
        <taxon>Bacteria</taxon>
        <taxon>Bacillati</taxon>
        <taxon>Actinomycetota</taxon>
        <taxon>Actinomycetes</taxon>
        <taxon>Micrococcales</taxon>
        <taxon>Micrococcaceae</taxon>
        <taxon>Nesterenkonia</taxon>
    </lineage>
</organism>